<evidence type="ECO:0000313" key="8">
    <source>
        <dbReference type="EMBL" id="SEF03115.1"/>
    </source>
</evidence>
<keyword evidence="3" id="KW-0479">Metal-binding</keyword>
<accession>A0A1H5NNF1</accession>
<dbReference type="PROSITE" id="PS51462">
    <property type="entry name" value="NUDIX"/>
    <property type="match status" value="1"/>
</dbReference>
<evidence type="ECO:0000256" key="4">
    <source>
        <dbReference type="ARBA" id="ARBA00022801"/>
    </source>
</evidence>
<evidence type="ECO:0000256" key="6">
    <source>
        <dbReference type="ARBA" id="ARBA00023211"/>
    </source>
</evidence>
<protein>
    <submittedName>
        <fullName evidence="8">8-oxo-dGTP pyrophosphatase MutT, NUDIX family</fullName>
    </submittedName>
</protein>
<comment type="cofactor">
    <cofactor evidence="1">
        <name>Mn(2+)</name>
        <dbReference type="ChEBI" id="CHEBI:29035"/>
    </cofactor>
</comment>
<evidence type="ECO:0000313" key="9">
    <source>
        <dbReference type="Proteomes" id="UP000182725"/>
    </source>
</evidence>
<dbReference type="Proteomes" id="UP000182725">
    <property type="component" value="Unassembled WGS sequence"/>
</dbReference>
<dbReference type="RefSeq" id="WP_074712934.1">
    <property type="nucleotide sequence ID" value="NZ_FNTV01000001.1"/>
</dbReference>
<keyword evidence="5" id="KW-0460">Magnesium</keyword>
<evidence type="ECO:0000256" key="2">
    <source>
        <dbReference type="ARBA" id="ARBA00001946"/>
    </source>
</evidence>
<evidence type="ECO:0000256" key="3">
    <source>
        <dbReference type="ARBA" id="ARBA00022723"/>
    </source>
</evidence>
<dbReference type="InterPro" id="IPR015797">
    <property type="entry name" value="NUDIX_hydrolase-like_dom_sf"/>
</dbReference>
<dbReference type="GO" id="GO:0046872">
    <property type="term" value="F:metal ion binding"/>
    <property type="evidence" value="ECO:0007669"/>
    <property type="project" value="UniProtKB-KW"/>
</dbReference>
<organism evidence="8 9">
    <name type="scientific">Arthrobacter alpinus</name>
    <dbReference type="NCBI Taxonomy" id="656366"/>
    <lineage>
        <taxon>Bacteria</taxon>
        <taxon>Bacillati</taxon>
        <taxon>Actinomycetota</taxon>
        <taxon>Actinomycetes</taxon>
        <taxon>Micrococcales</taxon>
        <taxon>Micrococcaceae</taxon>
        <taxon>Arthrobacter</taxon>
    </lineage>
</organism>
<feature type="domain" description="Nudix hydrolase" evidence="7">
    <location>
        <begin position="6"/>
        <end position="154"/>
    </location>
</feature>
<name>A0A1H5NNF1_9MICC</name>
<dbReference type="InterPro" id="IPR000086">
    <property type="entry name" value="NUDIX_hydrolase_dom"/>
</dbReference>
<dbReference type="GO" id="GO:0016818">
    <property type="term" value="F:hydrolase activity, acting on acid anhydrides, in phosphorus-containing anhydrides"/>
    <property type="evidence" value="ECO:0007669"/>
    <property type="project" value="InterPro"/>
</dbReference>
<proteinExistence type="predicted"/>
<dbReference type="Pfam" id="PF00293">
    <property type="entry name" value="NUDIX"/>
    <property type="match status" value="1"/>
</dbReference>
<gene>
    <name evidence="8" type="ORF">SAMN04489740_3876</name>
</gene>
<evidence type="ECO:0000256" key="1">
    <source>
        <dbReference type="ARBA" id="ARBA00001936"/>
    </source>
</evidence>
<evidence type="ECO:0000259" key="7">
    <source>
        <dbReference type="PROSITE" id="PS51462"/>
    </source>
</evidence>
<dbReference type="EMBL" id="FNTV01000001">
    <property type="protein sequence ID" value="SEF03115.1"/>
    <property type="molecule type" value="Genomic_DNA"/>
</dbReference>
<dbReference type="Gene3D" id="3.90.79.10">
    <property type="entry name" value="Nucleoside Triphosphate Pyrophosphohydrolase"/>
    <property type="match status" value="2"/>
</dbReference>
<reference evidence="8 9" key="1">
    <citation type="submission" date="2016-10" db="EMBL/GenBank/DDBJ databases">
        <authorList>
            <person name="de Groot N.N."/>
        </authorList>
    </citation>
    <scope>NUCLEOTIDE SEQUENCE [LARGE SCALE GENOMIC DNA]</scope>
    <source>
        <strain evidence="8 9">DSM 22274</strain>
    </source>
</reference>
<keyword evidence="4" id="KW-0378">Hydrolase</keyword>
<dbReference type="PANTHER" id="PTHR12318:SF0">
    <property type="entry name" value="ACYL-COENZYME A DIPHOSPHATASE NUDT19"/>
    <property type="match status" value="1"/>
</dbReference>
<dbReference type="AlphaFoldDB" id="A0A1H5NNF1"/>
<sequence>MEELAPLEDACTVVLLRDGDAGLETLMLERPKSSRAFGGAWVFPGGKVDAEDRVAGTGGSTNELAAAVRAGLREVAEETGQQLRGSDLVWLSQWTPLQSLPRRFRTWFMLAAAVSTTVVLNPHEHSRYAWLTPAEALARHGRGEIMLVPPTWVTLHHLAGLDNVSQALADTKANKPFEYETHLLPSDSGTAAESPLRGVMWPGDGAYPSLQHTAPGARHRLLTAALPWSFEHTIG</sequence>
<evidence type="ECO:0000256" key="5">
    <source>
        <dbReference type="ARBA" id="ARBA00022842"/>
    </source>
</evidence>
<dbReference type="InterPro" id="IPR039121">
    <property type="entry name" value="NUDT19"/>
</dbReference>
<dbReference type="CDD" id="cd18870">
    <property type="entry name" value="NUDIX_AcylCoAdiphos_Nudt19"/>
    <property type="match status" value="1"/>
</dbReference>
<dbReference type="SUPFAM" id="SSF55811">
    <property type="entry name" value="Nudix"/>
    <property type="match status" value="1"/>
</dbReference>
<keyword evidence="6" id="KW-0464">Manganese</keyword>
<dbReference type="PANTHER" id="PTHR12318">
    <property type="entry name" value="TESTOSTERONE-REGULATED PROTEIN RP2"/>
    <property type="match status" value="1"/>
</dbReference>
<comment type="cofactor">
    <cofactor evidence="2">
        <name>Mg(2+)</name>
        <dbReference type="ChEBI" id="CHEBI:18420"/>
    </cofactor>
</comment>